<dbReference type="PANTHER" id="PTHR10344:SF4">
    <property type="entry name" value="UMP-CMP KINASE 2, MITOCHONDRIAL"/>
    <property type="match status" value="1"/>
</dbReference>
<keyword evidence="6 10" id="KW-0547">Nucleotide-binding</keyword>
<protein>
    <recommendedName>
        <fullName evidence="3 10">Thymidylate kinase</fullName>
        <ecNumber evidence="2 10">2.7.4.9</ecNumber>
    </recommendedName>
    <alternativeName>
        <fullName evidence="10">dTMP kinase</fullName>
    </alternativeName>
</protein>
<dbReference type="RefSeq" id="WP_213170652.1">
    <property type="nucleotide sequence ID" value="NZ_CP070496.1"/>
</dbReference>
<dbReference type="Proteomes" id="UP000662939">
    <property type="component" value="Chromosome"/>
</dbReference>
<evidence type="ECO:0000256" key="8">
    <source>
        <dbReference type="ARBA" id="ARBA00022840"/>
    </source>
</evidence>
<evidence type="ECO:0000256" key="2">
    <source>
        <dbReference type="ARBA" id="ARBA00012980"/>
    </source>
</evidence>
<feature type="domain" description="Thymidylate kinase-like" evidence="12">
    <location>
        <begin position="44"/>
        <end position="201"/>
    </location>
</feature>
<dbReference type="GO" id="GO:0006235">
    <property type="term" value="P:dTTP biosynthetic process"/>
    <property type="evidence" value="ECO:0007669"/>
    <property type="project" value="UniProtKB-UniRule"/>
</dbReference>
<evidence type="ECO:0000256" key="5">
    <source>
        <dbReference type="ARBA" id="ARBA00022727"/>
    </source>
</evidence>
<evidence type="ECO:0000313" key="13">
    <source>
        <dbReference type="EMBL" id="QSB04656.1"/>
    </source>
</evidence>
<dbReference type="EC" id="2.7.4.9" evidence="2 10"/>
<feature type="region of interest" description="Disordered" evidence="11">
    <location>
        <begin position="1"/>
        <end position="23"/>
    </location>
</feature>
<evidence type="ECO:0000256" key="4">
    <source>
        <dbReference type="ARBA" id="ARBA00022679"/>
    </source>
</evidence>
<comment type="function">
    <text evidence="10">Phosphorylation of dTMP to form dTDP in both de novo and salvage pathways of dTTP synthesis.</text>
</comment>
<dbReference type="Gene3D" id="3.40.50.300">
    <property type="entry name" value="P-loop containing nucleotide triphosphate hydrolases"/>
    <property type="match status" value="1"/>
</dbReference>
<comment type="similarity">
    <text evidence="1 10">Belongs to the thymidylate kinase family.</text>
</comment>
<organism evidence="13 14">
    <name type="scientific">Natronoglycomyces albus</name>
    <dbReference type="NCBI Taxonomy" id="2811108"/>
    <lineage>
        <taxon>Bacteria</taxon>
        <taxon>Bacillati</taxon>
        <taxon>Actinomycetota</taxon>
        <taxon>Actinomycetes</taxon>
        <taxon>Glycomycetales</taxon>
        <taxon>Glycomycetaceae</taxon>
        <taxon>Natronoglycomyces</taxon>
    </lineage>
</organism>
<feature type="binding site" evidence="10">
    <location>
        <begin position="44"/>
        <end position="51"/>
    </location>
    <ligand>
        <name>ATP</name>
        <dbReference type="ChEBI" id="CHEBI:30616"/>
    </ligand>
</feature>
<evidence type="ECO:0000256" key="1">
    <source>
        <dbReference type="ARBA" id="ARBA00009776"/>
    </source>
</evidence>
<evidence type="ECO:0000256" key="7">
    <source>
        <dbReference type="ARBA" id="ARBA00022777"/>
    </source>
</evidence>
<dbReference type="GO" id="GO:0006233">
    <property type="term" value="P:dTDP biosynthetic process"/>
    <property type="evidence" value="ECO:0007669"/>
    <property type="project" value="InterPro"/>
</dbReference>
<reference evidence="13" key="1">
    <citation type="submission" date="2021-02" db="EMBL/GenBank/DDBJ databases">
        <title>Natronoglycomyces albus gen. nov., sp. nov, a haloalkaliphilic actinobacterium from a soda solonchak soil.</title>
        <authorList>
            <person name="Sorokin D.Y."/>
            <person name="Khijniak T.V."/>
            <person name="Zakharycheva A.P."/>
            <person name="Boueva O.V."/>
            <person name="Ariskina E.V."/>
            <person name="Hahnke R.L."/>
            <person name="Bunk B."/>
            <person name="Sproer C."/>
            <person name="Schumann P."/>
            <person name="Evtushenko L.I."/>
            <person name="Kublanov I.V."/>
        </authorList>
    </citation>
    <scope>NUCLEOTIDE SEQUENCE</scope>
    <source>
        <strain evidence="13">DSM 106290</strain>
    </source>
</reference>
<evidence type="ECO:0000259" key="12">
    <source>
        <dbReference type="Pfam" id="PF02223"/>
    </source>
</evidence>
<dbReference type="CDD" id="cd01672">
    <property type="entry name" value="TMPK"/>
    <property type="match status" value="1"/>
</dbReference>
<keyword evidence="4 10" id="KW-0808">Transferase</keyword>
<dbReference type="PANTHER" id="PTHR10344">
    <property type="entry name" value="THYMIDYLATE KINASE"/>
    <property type="match status" value="1"/>
</dbReference>
<evidence type="ECO:0000256" key="6">
    <source>
        <dbReference type="ARBA" id="ARBA00022741"/>
    </source>
</evidence>
<evidence type="ECO:0000256" key="10">
    <source>
        <dbReference type="HAMAP-Rule" id="MF_00165"/>
    </source>
</evidence>
<dbReference type="HAMAP" id="MF_00165">
    <property type="entry name" value="Thymidylate_kinase"/>
    <property type="match status" value="1"/>
</dbReference>
<name>A0A895XQ34_9ACTN</name>
<accession>A0A895XQ34</accession>
<dbReference type="EMBL" id="CP070496">
    <property type="protein sequence ID" value="QSB04656.1"/>
    <property type="molecule type" value="Genomic_DNA"/>
</dbReference>
<gene>
    <name evidence="10 13" type="primary">tmk</name>
    <name evidence="13" type="ORF">JQS30_12865</name>
</gene>
<dbReference type="Pfam" id="PF02223">
    <property type="entry name" value="Thymidylate_kin"/>
    <property type="match status" value="1"/>
</dbReference>
<comment type="catalytic activity">
    <reaction evidence="9 10">
        <text>dTMP + ATP = dTDP + ADP</text>
        <dbReference type="Rhea" id="RHEA:13517"/>
        <dbReference type="ChEBI" id="CHEBI:30616"/>
        <dbReference type="ChEBI" id="CHEBI:58369"/>
        <dbReference type="ChEBI" id="CHEBI:63528"/>
        <dbReference type="ChEBI" id="CHEBI:456216"/>
        <dbReference type="EC" id="2.7.4.9"/>
    </reaction>
</comment>
<dbReference type="GO" id="GO:0005524">
    <property type="term" value="F:ATP binding"/>
    <property type="evidence" value="ECO:0007669"/>
    <property type="project" value="UniProtKB-UniRule"/>
</dbReference>
<keyword evidence="7 10" id="KW-0418">Kinase</keyword>
<dbReference type="NCBIfam" id="TIGR00041">
    <property type="entry name" value="DTMP_kinase"/>
    <property type="match status" value="1"/>
</dbReference>
<dbReference type="InterPro" id="IPR018094">
    <property type="entry name" value="Thymidylate_kinase"/>
</dbReference>
<keyword evidence="8 10" id="KW-0067">ATP-binding</keyword>
<dbReference type="GO" id="GO:0006227">
    <property type="term" value="P:dUDP biosynthetic process"/>
    <property type="evidence" value="ECO:0007669"/>
    <property type="project" value="TreeGrafter"/>
</dbReference>
<dbReference type="GO" id="GO:0005737">
    <property type="term" value="C:cytoplasm"/>
    <property type="evidence" value="ECO:0007669"/>
    <property type="project" value="TreeGrafter"/>
</dbReference>
<dbReference type="InterPro" id="IPR027417">
    <property type="entry name" value="P-loop_NTPase"/>
</dbReference>
<keyword evidence="14" id="KW-1185">Reference proteome</keyword>
<evidence type="ECO:0000313" key="14">
    <source>
        <dbReference type="Proteomes" id="UP000662939"/>
    </source>
</evidence>
<evidence type="ECO:0000256" key="11">
    <source>
        <dbReference type="SAM" id="MobiDB-lite"/>
    </source>
</evidence>
<sequence length="230" mass="25159">MSTPSKPTPPAPAVSSTPTIDRDTVDQVFRAGNNGPGRLITIVGFDGCGKTTQIDNLTARLRARGEEVLDTRQPTDWYRRLGEVQAFESDGGAVETAHILALLAAADRRRHVMEMIDPALRRGATVICDRYVYATFGVFIHRGVDPALLTAINGGIPRPDLAFYLRVPTEELKRRLAARGEKLKHEEKSSSRIESIVGVYEQMGDALTEIDGTADPEVVTAQLLKHIDAL</sequence>
<dbReference type="AlphaFoldDB" id="A0A895XQ34"/>
<dbReference type="InterPro" id="IPR039430">
    <property type="entry name" value="Thymidylate_kin-like_dom"/>
</dbReference>
<evidence type="ECO:0000256" key="3">
    <source>
        <dbReference type="ARBA" id="ARBA00017144"/>
    </source>
</evidence>
<dbReference type="GO" id="GO:0004798">
    <property type="term" value="F:dTMP kinase activity"/>
    <property type="evidence" value="ECO:0007669"/>
    <property type="project" value="UniProtKB-UniRule"/>
</dbReference>
<proteinExistence type="inferred from homology"/>
<evidence type="ECO:0000256" key="9">
    <source>
        <dbReference type="ARBA" id="ARBA00048743"/>
    </source>
</evidence>
<dbReference type="SUPFAM" id="SSF52540">
    <property type="entry name" value="P-loop containing nucleoside triphosphate hydrolases"/>
    <property type="match status" value="1"/>
</dbReference>
<dbReference type="KEGG" id="nav:JQS30_12865"/>
<keyword evidence="5 10" id="KW-0545">Nucleotide biosynthesis</keyword>
<feature type="compositionally biased region" description="Pro residues" evidence="11">
    <location>
        <begin position="1"/>
        <end position="12"/>
    </location>
</feature>